<comment type="pathway">
    <text evidence="1">Metabolic intermediate biosynthesis; chorismate biosynthesis; chorismate from D-erythrose 4-phosphate and phosphoenolpyruvate: step 4/7.</text>
</comment>
<evidence type="ECO:0000256" key="2">
    <source>
        <dbReference type="ARBA" id="ARBA00023002"/>
    </source>
</evidence>
<protein>
    <submittedName>
        <fullName evidence="5">Shikimate dehydrogenase</fullName>
    </submittedName>
</protein>
<keyword evidence="6" id="KW-1185">Reference proteome</keyword>
<proteinExistence type="predicted"/>
<dbReference type="InterPro" id="IPR036291">
    <property type="entry name" value="NAD(P)-bd_dom_sf"/>
</dbReference>
<reference evidence="6" key="1">
    <citation type="submission" date="2016-10" db="EMBL/GenBank/DDBJ databases">
        <authorList>
            <person name="Varghese N."/>
            <person name="Submissions S."/>
        </authorList>
    </citation>
    <scope>NUCLEOTIDE SEQUENCE [LARGE SCALE GENOMIC DNA]</scope>
    <source>
        <strain evidence="6">IBRC-M 10761</strain>
    </source>
</reference>
<dbReference type="GO" id="GO:0019632">
    <property type="term" value="P:shikimate metabolic process"/>
    <property type="evidence" value="ECO:0007669"/>
    <property type="project" value="TreeGrafter"/>
</dbReference>
<dbReference type="Gene3D" id="3.40.50.720">
    <property type="entry name" value="NAD(P)-binding Rossmann-like Domain"/>
    <property type="match status" value="1"/>
</dbReference>
<evidence type="ECO:0000256" key="1">
    <source>
        <dbReference type="ARBA" id="ARBA00004871"/>
    </source>
</evidence>
<dbReference type="InterPro" id="IPR046346">
    <property type="entry name" value="Aminoacid_DH-like_N_sf"/>
</dbReference>
<keyword evidence="2" id="KW-0560">Oxidoreductase</keyword>
<accession>A0A1H6W189</accession>
<keyword evidence="3" id="KW-0057">Aromatic amino acid biosynthesis</keyword>
<dbReference type="PANTHER" id="PTHR21089">
    <property type="entry name" value="SHIKIMATE DEHYDROGENASE"/>
    <property type="match status" value="1"/>
</dbReference>
<dbReference type="STRING" id="1416801.SAMN05192553_102338"/>
<dbReference type="Gene3D" id="3.40.50.10860">
    <property type="entry name" value="Leucine Dehydrogenase, chain A, domain 1"/>
    <property type="match status" value="1"/>
</dbReference>
<evidence type="ECO:0000313" key="5">
    <source>
        <dbReference type="EMBL" id="SEJ09074.1"/>
    </source>
</evidence>
<dbReference type="Proteomes" id="UP000199403">
    <property type="component" value="Unassembled WGS sequence"/>
</dbReference>
<dbReference type="GO" id="GO:0004764">
    <property type="term" value="F:shikimate 3-dehydrogenase (NADP+) activity"/>
    <property type="evidence" value="ECO:0007669"/>
    <property type="project" value="InterPro"/>
</dbReference>
<dbReference type="AlphaFoldDB" id="A0A1H6W189"/>
<dbReference type="InterPro" id="IPR013708">
    <property type="entry name" value="Shikimate_DH-bd_N"/>
</dbReference>
<dbReference type="InterPro" id="IPR022893">
    <property type="entry name" value="Shikimate_DH_fam"/>
</dbReference>
<evidence type="ECO:0000313" key="6">
    <source>
        <dbReference type="Proteomes" id="UP000199403"/>
    </source>
</evidence>
<dbReference type="EMBL" id="FNZH01000002">
    <property type="protein sequence ID" value="SEJ09074.1"/>
    <property type="molecule type" value="Genomic_DNA"/>
</dbReference>
<keyword evidence="3" id="KW-0028">Amino-acid biosynthesis</keyword>
<evidence type="ECO:0000256" key="3">
    <source>
        <dbReference type="ARBA" id="ARBA00023141"/>
    </source>
</evidence>
<dbReference type="Pfam" id="PF08501">
    <property type="entry name" value="Shikimate_dh_N"/>
    <property type="match status" value="1"/>
</dbReference>
<dbReference type="CDD" id="cd01065">
    <property type="entry name" value="NAD_bind_Shikimate_DH"/>
    <property type="match status" value="1"/>
</dbReference>
<dbReference type="GO" id="GO:0009073">
    <property type="term" value="P:aromatic amino acid family biosynthetic process"/>
    <property type="evidence" value="ECO:0007669"/>
    <property type="project" value="UniProtKB-KW"/>
</dbReference>
<evidence type="ECO:0000259" key="4">
    <source>
        <dbReference type="Pfam" id="PF08501"/>
    </source>
</evidence>
<dbReference type="SUPFAM" id="SSF51735">
    <property type="entry name" value="NAD(P)-binding Rossmann-fold domains"/>
    <property type="match status" value="1"/>
</dbReference>
<feature type="domain" description="Shikimate dehydrogenase substrate binding N-terminal" evidence="4">
    <location>
        <begin position="6"/>
        <end position="88"/>
    </location>
</feature>
<dbReference type="GO" id="GO:0009423">
    <property type="term" value="P:chorismate biosynthetic process"/>
    <property type="evidence" value="ECO:0007669"/>
    <property type="project" value="TreeGrafter"/>
</dbReference>
<dbReference type="GO" id="GO:0005829">
    <property type="term" value="C:cytosol"/>
    <property type="evidence" value="ECO:0007669"/>
    <property type="project" value="TreeGrafter"/>
</dbReference>
<organism evidence="5 6">
    <name type="scientific">Cyclobacterium xiamenense</name>
    <dbReference type="NCBI Taxonomy" id="1297121"/>
    <lineage>
        <taxon>Bacteria</taxon>
        <taxon>Pseudomonadati</taxon>
        <taxon>Bacteroidota</taxon>
        <taxon>Cytophagia</taxon>
        <taxon>Cytophagales</taxon>
        <taxon>Cyclobacteriaceae</taxon>
        <taxon>Cyclobacterium</taxon>
    </lineage>
</organism>
<sequence length="250" mass="27974">MKKYGLIGFPLTHSFSKSYFAEKFRREGIVDCQYELYELPEIQALPAVLVNEPELVGLNVTIPYKQEVIPYLDRLDPACREIGAVNCIKITPLELIGFNTDYFGFKTSLSNWLGIERPGALILGTGGASRAVAQALKDLNISFLRISRSPNPDSGTTRSYEDLTASPQLLQEYPLIINTTPLGTYPNTADLPPIPLAGLGPEQWYYDLVYNPEETSLMREAARRGAKTKNGMEMLHLQAEAAWEIWNEVD</sequence>
<name>A0A1H6W189_9BACT</name>
<gene>
    <name evidence="5" type="ORF">SAMN05192553_102338</name>
</gene>
<dbReference type="GO" id="GO:0050661">
    <property type="term" value="F:NADP binding"/>
    <property type="evidence" value="ECO:0007669"/>
    <property type="project" value="TreeGrafter"/>
</dbReference>
<dbReference type="RefSeq" id="WP_092171097.1">
    <property type="nucleotide sequence ID" value="NZ_FNZH01000002.1"/>
</dbReference>
<dbReference type="PANTHER" id="PTHR21089:SF1">
    <property type="entry name" value="BIFUNCTIONAL 3-DEHYDROQUINATE DEHYDRATASE_SHIKIMATE DEHYDROGENASE, CHLOROPLASTIC"/>
    <property type="match status" value="1"/>
</dbReference>
<dbReference type="OrthoDB" id="9792692at2"/>
<dbReference type="SUPFAM" id="SSF53223">
    <property type="entry name" value="Aminoacid dehydrogenase-like, N-terminal domain"/>
    <property type="match status" value="1"/>
</dbReference>